<gene>
    <name evidence="2" type="ORF">GCM10010249_20090</name>
</gene>
<dbReference type="AlphaFoldDB" id="A0A918AYH7"/>
<sequence>MRQAPEPVGQEDFESVPGDDGKVGQSALDMCPYALDRIEVGRVDRQQEHLPGPRPRCLFTSSSDGPQGLAWARSSRGGADEGVVPLRTGKDLPHQ</sequence>
<feature type="region of interest" description="Disordered" evidence="1">
    <location>
        <begin position="45"/>
        <end position="95"/>
    </location>
</feature>
<evidence type="ECO:0000313" key="2">
    <source>
        <dbReference type="EMBL" id="GGQ01620.1"/>
    </source>
</evidence>
<accession>A0A918AYH7</accession>
<dbReference type="Proteomes" id="UP000654123">
    <property type="component" value="Unassembled WGS sequence"/>
</dbReference>
<reference evidence="2" key="2">
    <citation type="submission" date="2020-09" db="EMBL/GenBank/DDBJ databases">
        <authorList>
            <person name="Sun Q."/>
            <person name="Ohkuma M."/>
        </authorList>
    </citation>
    <scope>NUCLEOTIDE SEQUENCE</scope>
    <source>
        <strain evidence="2">JCM 4335</strain>
    </source>
</reference>
<proteinExistence type="predicted"/>
<evidence type="ECO:0000313" key="3">
    <source>
        <dbReference type="Proteomes" id="UP000654123"/>
    </source>
</evidence>
<comment type="caution">
    <text evidence="2">The sequence shown here is derived from an EMBL/GenBank/DDBJ whole genome shotgun (WGS) entry which is preliminary data.</text>
</comment>
<organism evidence="2 3">
    <name type="scientific">Streptomyces roseolilacinus</name>
    <dbReference type="NCBI Taxonomy" id="66904"/>
    <lineage>
        <taxon>Bacteria</taxon>
        <taxon>Bacillati</taxon>
        <taxon>Actinomycetota</taxon>
        <taxon>Actinomycetes</taxon>
        <taxon>Kitasatosporales</taxon>
        <taxon>Streptomycetaceae</taxon>
        <taxon>Streptomyces</taxon>
    </lineage>
</organism>
<protein>
    <submittedName>
        <fullName evidence="2">Uncharacterized protein</fullName>
    </submittedName>
</protein>
<dbReference type="EMBL" id="BMSV01000003">
    <property type="protein sequence ID" value="GGQ01620.1"/>
    <property type="molecule type" value="Genomic_DNA"/>
</dbReference>
<keyword evidence="3" id="KW-1185">Reference proteome</keyword>
<reference evidence="2" key="1">
    <citation type="journal article" date="2014" name="Int. J. Syst. Evol. Microbiol.">
        <title>Complete genome sequence of Corynebacterium casei LMG S-19264T (=DSM 44701T), isolated from a smear-ripened cheese.</title>
        <authorList>
            <consortium name="US DOE Joint Genome Institute (JGI-PGF)"/>
            <person name="Walter F."/>
            <person name="Albersmeier A."/>
            <person name="Kalinowski J."/>
            <person name="Ruckert C."/>
        </authorList>
    </citation>
    <scope>NUCLEOTIDE SEQUENCE</scope>
    <source>
        <strain evidence="2">JCM 4335</strain>
    </source>
</reference>
<name>A0A918AYH7_9ACTN</name>
<evidence type="ECO:0000256" key="1">
    <source>
        <dbReference type="SAM" id="MobiDB-lite"/>
    </source>
</evidence>
<feature type="region of interest" description="Disordered" evidence="1">
    <location>
        <begin position="1"/>
        <end position="25"/>
    </location>
</feature>